<name>A0A0V0GIX7_SOLCH</name>
<accession>A0A0V0GIX7</accession>
<sequence length="65" mass="7766">MQSQSKHASHILIKIFRQPRASIMLKGRISNCQIKERAKWKRISFWMHVILFDEILYQLQIIVSA</sequence>
<dbReference type="AlphaFoldDB" id="A0A0V0GIX7"/>
<protein>
    <submittedName>
        <fullName evidence="1">Putative ovule protein</fullName>
    </submittedName>
</protein>
<evidence type="ECO:0000313" key="1">
    <source>
        <dbReference type="EMBL" id="JAP07200.1"/>
    </source>
</evidence>
<proteinExistence type="predicted"/>
<dbReference type="EMBL" id="GEDG01039258">
    <property type="protein sequence ID" value="JAP07200.1"/>
    <property type="molecule type" value="Transcribed_RNA"/>
</dbReference>
<organism evidence="1">
    <name type="scientific">Solanum chacoense</name>
    <name type="common">Chaco potato</name>
    <dbReference type="NCBI Taxonomy" id="4108"/>
    <lineage>
        <taxon>Eukaryota</taxon>
        <taxon>Viridiplantae</taxon>
        <taxon>Streptophyta</taxon>
        <taxon>Embryophyta</taxon>
        <taxon>Tracheophyta</taxon>
        <taxon>Spermatophyta</taxon>
        <taxon>Magnoliopsida</taxon>
        <taxon>eudicotyledons</taxon>
        <taxon>Gunneridae</taxon>
        <taxon>Pentapetalae</taxon>
        <taxon>asterids</taxon>
        <taxon>lamiids</taxon>
        <taxon>Solanales</taxon>
        <taxon>Solanaceae</taxon>
        <taxon>Solanoideae</taxon>
        <taxon>Solaneae</taxon>
        <taxon>Solanum</taxon>
    </lineage>
</organism>
<reference evidence="1" key="1">
    <citation type="submission" date="2015-12" db="EMBL/GenBank/DDBJ databases">
        <title>Gene expression during late stages of embryo sac development: a critical building block for successful pollen-pistil interactions.</title>
        <authorList>
            <person name="Liu Y."/>
            <person name="Joly V."/>
            <person name="Sabar M."/>
            <person name="Matton D.P."/>
        </authorList>
    </citation>
    <scope>NUCLEOTIDE SEQUENCE</scope>
</reference>